<keyword evidence="1" id="KW-0238">DNA-binding</keyword>
<evidence type="ECO:0000256" key="1">
    <source>
        <dbReference type="ARBA" id="ARBA00023125"/>
    </source>
</evidence>
<reference evidence="2 3" key="1">
    <citation type="submission" date="2020-10" db="EMBL/GenBank/DDBJ databases">
        <title>Eggerthella sp. nov., isolated from human feces.</title>
        <authorList>
            <person name="Yajun G."/>
        </authorList>
    </citation>
    <scope>NUCLEOTIDE SEQUENCE [LARGE SCALE GENOMIC DNA]</scope>
    <source>
        <strain evidence="2 3">HF-1101</strain>
    </source>
</reference>
<dbReference type="KEGG" id="egd:GS424_015710"/>
<accession>A0A6L7IP75</accession>
<dbReference type="EMBL" id="CP063310">
    <property type="protein sequence ID" value="QOS67926.1"/>
    <property type="molecule type" value="Genomic_DNA"/>
</dbReference>
<dbReference type="PROSITE" id="PS50943">
    <property type="entry name" value="HTH_CROC1"/>
    <property type="match status" value="1"/>
</dbReference>
<organism evidence="2 3">
    <name type="scientific">Eggerthella guodeyinii</name>
    <dbReference type="NCBI Taxonomy" id="2690837"/>
    <lineage>
        <taxon>Bacteria</taxon>
        <taxon>Bacillati</taxon>
        <taxon>Actinomycetota</taxon>
        <taxon>Coriobacteriia</taxon>
        <taxon>Eggerthellales</taxon>
        <taxon>Eggerthellaceae</taxon>
        <taxon>Eggerthella</taxon>
    </lineage>
</organism>
<dbReference type="InterPro" id="IPR010982">
    <property type="entry name" value="Lambda_DNA-bd_dom_sf"/>
</dbReference>
<dbReference type="SUPFAM" id="SSF47413">
    <property type="entry name" value="lambda repressor-like DNA-binding domains"/>
    <property type="match status" value="1"/>
</dbReference>
<proteinExistence type="predicted"/>
<dbReference type="RefSeq" id="WP_160941389.1">
    <property type="nucleotide sequence ID" value="NZ_CP063310.1"/>
</dbReference>
<dbReference type="GO" id="GO:0003677">
    <property type="term" value="F:DNA binding"/>
    <property type="evidence" value="ECO:0007669"/>
    <property type="project" value="UniProtKB-KW"/>
</dbReference>
<protein>
    <submittedName>
        <fullName evidence="2">Helix-turn-helix transcriptional regulator</fullName>
    </submittedName>
</protein>
<dbReference type="InterPro" id="IPR001387">
    <property type="entry name" value="Cro/C1-type_HTH"/>
</dbReference>
<evidence type="ECO:0000313" key="2">
    <source>
        <dbReference type="EMBL" id="QOS67926.1"/>
    </source>
</evidence>
<dbReference type="Gene3D" id="1.10.260.40">
    <property type="entry name" value="lambda repressor-like DNA-binding domains"/>
    <property type="match status" value="1"/>
</dbReference>
<dbReference type="InterPro" id="IPR050807">
    <property type="entry name" value="TransReg_Diox_bact_type"/>
</dbReference>
<dbReference type="CDD" id="cd00093">
    <property type="entry name" value="HTH_XRE"/>
    <property type="match status" value="1"/>
</dbReference>
<name>A0A6L7IP75_9ACTN</name>
<dbReference type="GO" id="GO:0003700">
    <property type="term" value="F:DNA-binding transcription factor activity"/>
    <property type="evidence" value="ECO:0007669"/>
    <property type="project" value="TreeGrafter"/>
</dbReference>
<dbReference type="PANTHER" id="PTHR46797:SF1">
    <property type="entry name" value="METHYLPHOSPHONATE SYNTHASE"/>
    <property type="match status" value="1"/>
</dbReference>
<gene>
    <name evidence="2" type="ORF">GS424_015710</name>
</gene>
<evidence type="ECO:0000313" key="3">
    <source>
        <dbReference type="Proteomes" id="UP000478463"/>
    </source>
</evidence>
<dbReference type="SMART" id="SM00530">
    <property type="entry name" value="HTH_XRE"/>
    <property type="match status" value="1"/>
</dbReference>
<dbReference type="Pfam" id="PF01381">
    <property type="entry name" value="HTH_3"/>
    <property type="match status" value="1"/>
</dbReference>
<dbReference type="AlphaFoldDB" id="A0A6L7IP75"/>
<dbReference type="GO" id="GO:0005829">
    <property type="term" value="C:cytosol"/>
    <property type="evidence" value="ECO:0007669"/>
    <property type="project" value="TreeGrafter"/>
</dbReference>
<dbReference type="PANTHER" id="PTHR46797">
    <property type="entry name" value="HTH-TYPE TRANSCRIPTIONAL REGULATOR"/>
    <property type="match status" value="1"/>
</dbReference>
<dbReference type="Proteomes" id="UP000478463">
    <property type="component" value="Chromosome"/>
</dbReference>
<sequence>MDIRLALGLRIKELRDERGLTQRRFAETAGIDRSYLAAIENGTVNVGIKTIERIACGFELQVGELMRDL</sequence>